<dbReference type="EMBL" id="SMFZ01000002">
    <property type="protein sequence ID" value="TCK22545.1"/>
    <property type="molecule type" value="Genomic_DNA"/>
</dbReference>
<dbReference type="Proteomes" id="UP000295560">
    <property type="component" value="Unassembled WGS sequence"/>
</dbReference>
<dbReference type="SFLD" id="SFLDG01129">
    <property type="entry name" value="C1.5:_HAD__Beta-PGM__Phosphata"/>
    <property type="match status" value="1"/>
</dbReference>
<gene>
    <name evidence="2" type="ORF">EV378_6551</name>
</gene>
<reference evidence="2 3" key="1">
    <citation type="submission" date="2019-03" db="EMBL/GenBank/DDBJ databases">
        <title>Sequencing the genomes of 1000 actinobacteria strains.</title>
        <authorList>
            <person name="Klenk H.-P."/>
        </authorList>
    </citation>
    <scope>NUCLEOTIDE SEQUENCE [LARGE SCALE GENOMIC DNA]</scope>
    <source>
        <strain evidence="2 3">DSM 44969</strain>
    </source>
</reference>
<dbReference type="InterPro" id="IPR023214">
    <property type="entry name" value="HAD_sf"/>
</dbReference>
<name>A0A4R1HPF7_PSEEN</name>
<dbReference type="PANTHER" id="PTHR43316">
    <property type="entry name" value="HYDROLASE, HALOACID DELAHOGENASE-RELATED"/>
    <property type="match status" value="1"/>
</dbReference>
<sequence>MTVRALTFDVVGTLIDFETGLLDAARPSSSHDFLAAFGDAEGEQQRLTPEMPFPAMLDPISERLGLASSLRSSVVDWPAFDDAPAALAELGRRYRLVALTNADRAATAAMSSTLGDPFDDVVTAEDVGVNKPDQQMFVWCLGRLSAHGIGRDEVLHVAQSQFHDIATATRLGIATCWVERRRGRSGSGATPPSSITEPDLHVGTLAELAAALR</sequence>
<dbReference type="GO" id="GO:0016787">
    <property type="term" value="F:hydrolase activity"/>
    <property type="evidence" value="ECO:0007669"/>
    <property type="project" value="UniProtKB-KW"/>
</dbReference>
<evidence type="ECO:0000313" key="2">
    <source>
        <dbReference type="EMBL" id="TCK22545.1"/>
    </source>
</evidence>
<evidence type="ECO:0000313" key="3">
    <source>
        <dbReference type="Proteomes" id="UP000295560"/>
    </source>
</evidence>
<dbReference type="PANTHER" id="PTHR43316:SF3">
    <property type="entry name" value="HALOACID DEHALOGENASE, TYPE II (AFU_ORTHOLOGUE AFUA_2G07750)-RELATED"/>
    <property type="match status" value="1"/>
</dbReference>
<dbReference type="OrthoDB" id="3774052at2"/>
<dbReference type="SUPFAM" id="SSF56784">
    <property type="entry name" value="HAD-like"/>
    <property type="match status" value="1"/>
</dbReference>
<protein>
    <submittedName>
        <fullName evidence="2">Putative hydrolase of the HAD superfamily</fullName>
    </submittedName>
</protein>
<dbReference type="InterPro" id="IPR006439">
    <property type="entry name" value="HAD-SF_hydro_IA"/>
</dbReference>
<organism evidence="2 3">
    <name type="scientific">Pseudonocardia endophytica</name>
    <dbReference type="NCBI Taxonomy" id="401976"/>
    <lineage>
        <taxon>Bacteria</taxon>
        <taxon>Bacillati</taxon>
        <taxon>Actinomycetota</taxon>
        <taxon>Actinomycetes</taxon>
        <taxon>Pseudonocardiales</taxon>
        <taxon>Pseudonocardiaceae</taxon>
        <taxon>Pseudonocardia</taxon>
    </lineage>
</organism>
<dbReference type="NCBIfam" id="TIGR01493">
    <property type="entry name" value="HAD-SF-IA-v2"/>
    <property type="match status" value="1"/>
</dbReference>
<dbReference type="Gene3D" id="3.40.50.1000">
    <property type="entry name" value="HAD superfamily/HAD-like"/>
    <property type="match status" value="1"/>
</dbReference>
<dbReference type="NCBIfam" id="TIGR01549">
    <property type="entry name" value="HAD-SF-IA-v1"/>
    <property type="match status" value="1"/>
</dbReference>
<evidence type="ECO:0000256" key="1">
    <source>
        <dbReference type="ARBA" id="ARBA00022801"/>
    </source>
</evidence>
<dbReference type="Pfam" id="PF00702">
    <property type="entry name" value="Hydrolase"/>
    <property type="match status" value="1"/>
</dbReference>
<accession>A0A4R1HPF7</accession>
<proteinExistence type="predicted"/>
<keyword evidence="1 2" id="KW-0378">Hydrolase</keyword>
<dbReference type="Gene3D" id="1.10.150.750">
    <property type="match status" value="1"/>
</dbReference>
<dbReference type="InterPro" id="IPR036412">
    <property type="entry name" value="HAD-like_sf"/>
</dbReference>
<dbReference type="RefSeq" id="WP_132431487.1">
    <property type="nucleotide sequence ID" value="NZ_SMFZ01000002.1"/>
</dbReference>
<keyword evidence="3" id="KW-1185">Reference proteome</keyword>
<comment type="caution">
    <text evidence="2">The sequence shown here is derived from an EMBL/GenBank/DDBJ whole genome shotgun (WGS) entry which is preliminary data.</text>
</comment>
<dbReference type="PRINTS" id="PR00413">
    <property type="entry name" value="HADHALOGNASE"/>
</dbReference>
<dbReference type="InterPro" id="IPR051540">
    <property type="entry name" value="S-2-haloacid_dehalogenase"/>
</dbReference>
<dbReference type="SFLD" id="SFLDS00003">
    <property type="entry name" value="Haloacid_Dehalogenase"/>
    <property type="match status" value="1"/>
</dbReference>
<dbReference type="AlphaFoldDB" id="A0A4R1HPF7"/>